<dbReference type="InterPro" id="IPR019734">
    <property type="entry name" value="TPR_rpt"/>
</dbReference>
<organism evidence="1">
    <name type="scientific">marine metagenome</name>
    <dbReference type="NCBI Taxonomy" id="408172"/>
    <lineage>
        <taxon>unclassified sequences</taxon>
        <taxon>metagenomes</taxon>
        <taxon>ecological metagenomes</taxon>
    </lineage>
</organism>
<dbReference type="InterPro" id="IPR011990">
    <property type="entry name" value="TPR-like_helical_dom_sf"/>
</dbReference>
<reference evidence="1" key="1">
    <citation type="submission" date="2018-05" db="EMBL/GenBank/DDBJ databases">
        <authorList>
            <person name="Lanie J.A."/>
            <person name="Ng W.-L."/>
            <person name="Kazmierczak K.M."/>
            <person name="Andrzejewski T.M."/>
            <person name="Davidsen T.M."/>
            <person name="Wayne K.J."/>
            <person name="Tettelin H."/>
            <person name="Glass J.I."/>
            <person name="Rusch D."/>
            <person name="Podicherti R."/>
            <person name="Tsui H.-C.T."/>
            <person name="Winkler M.E."/>
        </authorList>
    </citation>
    <scope>NUCLEOTIDE SEQUENCE</scope>
</reference>
<dbReference type="SUPFAM" id="SSF48452">
    <property type="entry name" value="TPR-like"/>
    <property type="match status" value="1"/>
</dbReference>
<dbReference type="SMART" id="SM00028">
    <property type="entry name" value="TPR"/>
    <property type="match status" value="5"/>
</dbReference>
<feature type="non-terminal residue" evidence="1">
    <location>
        <position position="288"/>
    </location>
</feature>
<name>A0A382P4C8_9ZZZZ</name>
<evidence type="ECO:0000313" key="1">
    <source>
        <dbReference type="EMBL" id="SVC68213.1"/>
    </source>
</evidence>
<dbReference type="Pfam" id="PF13432">
    <property type="entry name" value="TPR_16"/>
    <property type="match status" value="1"/>
</dbReference>
<dbReference type="Gene3D" id="1.25.40.10">
    <property type="entry name" value="Tetratricopeptide repeat domain"/>
    <property type="match status" value="2"/>
</dbReference>
<dbReference type="AlphaFoldDB" id="A0A382P4C8"/>
<accession>A0A382P4C8</accession>
<sequence>MIIKSNYSLRICYVLWNILLINRVDAQSLLEIDFQSLLDSGQSLYLAKRFPEAETLLRQAVDQNDKSATVHFWLGMALYEQEKDGDALEHFQRASRLEKKWAMGHLGIGLVYLRKPNRKLDARKVLRTAAKLAPDDAQIQYYLGMTFVSKNTRDKIIGAEMDGRAYFQTAVSLDPQHPDAYYQLGLSSEHPLQQYDRAIFFYFKQLSVTPDHYDALTRLGMASFIRRRYQEGLEMIEQLVAMHGEQKAGMFETLRAQMAASHFHAKKEYAAADGEYLIYLGLLDDQER</sequence>
<dbReference type="PANTHER" id="PTHR12558">
    <property type="entry name" value="CELL DIVISION CYCLE 16,23,27"/>
    <property type="match status" value="1"/>
</dbReference>
<protein>
    <submittedName>
        <fullName evidence="1">Uncharacterized protein</fullName>
    </submittedName>
</protein>
<gene>
    <name evidence="1" type="ORF">METZ01_LOCUS321067</name>
</gene>
<proteinExistence type="predicted"/>
<dbReference type="PANTHER" id="PTHR12558:SF13">
    <property type="entry name" value="CELL DIVISION CYCLE PROTEIN 27 HOMOLOG"/>
    <property type="match status" value="1"/>
</dbReference>
<dbReference type="EMBL" id="UINC01104787">
    <property type="protein sequence ID" value="SVC68213.1"/>
    <property type="molecule type" value="Genomic_DNA"/>
</dbReference>